<evidence type="ECO:0000313" key="6">
    <source>
        <dbReference type="RefSeq" id="XP_039140573.1"/>
    </source>
</evidence>
<dbReference type="FunFam" id="3.40.50.11320:FF:000002">
    <property type="entry name" value="Carboxypeptidase"/>
    <property type="match status" value="1"/>
</dbReference>
<dbReference type="PANTHER" id="PTHR11802">
    <property type="entry name" value="SERINE PROTEASE FAMILY S10 SERINE CARBOXYPEPTIDASE"/>
    <property type="match status" value="1"/>
</dbReference>
<keyword evidence="4" id="KW-0325">Glycoprotein</keyword>
<dbReference type="FunFam" id="3.40.50.12670:FF:000001">
    <property type="entry name" value="Carboxypeptidase"/>
    <property type="match status" value="1"/>
</dbReference>
<dbReference type="SUPFAM" id="SSF53474">
    <property type="entry name" value="alpha/beta-Hydrolases"/>
    <property type="match status" value="1"/>
</dbReference>
<organism evidence="5 6">
    <name type="scientific">Dioscorea cayennensis subsp. rotundata</name>
    <name type="common">White Guinea yam</name>
    <name type="synonym">Dioscorea rotundata</name>
    <dbReference type="NCBI Taxonomy" id="55577"/>
    <lineage>
        <taxon>Eukaryota</taxon>
        <taxon>Viridiplantae</taxon>
        <taxon>Streptophyta</taxon>
        <taxon>Embryophyta</taxon>
        <taxon>Tracheophyta</taxon>
        <taxon>Spermatophyta</taxon>
        <taxon>Magnoliopsida</taxon>
        <taxon>Liliopsida</taxon>
        <taxon>Dioscoreales</taxon>
        <taxon>Dioscoreaceae</taxon>
        <taxon>Dioscorea</taxon>
    </lineage>
</organism>
<dbReference type="InterPro" id="IPR029058">
    <property type="entry name" value="AB_hydrolase_fold"/>
</dbReference>
<dbReference type="AlphaFoldDB" id="A0AB40CKR5"/>
<dbReference type="GeneID" id="120277800"/>
<evidence type="ECO:0000256" key="3">
    <source>
        <dbReference type="ARBA" id="ARBA00023157"/>
    </source>
</evidence>
<dbReference type="GO" id="GO:0019748">
    <property type="term" value="P:secondary metabolic process"/>
    <property type="evidence" value="ECO:0007669"/>
    <property type="project" value="TreeGrafter"/>
</dbReference>
<dbReference type="GO" id="GO:0016747">
    <property type="term" value="F:acyltransferase activity, transferring groups other than amino-acyl groups"/>
    <property type="evidence" value="ECO:0007669"/>
    <property type="project" value="TreeGrafter"/>
</dbReference>
<protein>
    <submittedName>
        <fullName evidence="6">Serine carboxypeptidase-like 2 isoform X1</fullName>
    </submittedName>
</protein>
<dbReference type="FunFam" id="3.40.50.1820:FF:000072">
    <property type="entry name" value="Serine carboxypeptidase-like 19"/>
    <property type="match status" value="1"/>
</dbReference>
<dbReference type="PANTHER" id="PTHR11802:SF29">
    <property type="entry name" value="SERINE CARBOXYPEPTIDASE-LIKE 19"/>
    <property type="match status" value="1"/>
</dbReference>
<evidence type="ECO:0000256" key="2">
    <source>
        <dbReference type="ARBA" id="ARBA00022729"/>
    </source>
</evidence>
<dbReference type="Gene3D" id="3.40.50.12670">
    <property type="match status" value="1"/>
</dbReference>
<sequence length="487" mass="55142">MGSRERIGKISAALKLSSYSMSATSLVFSLLLVLPLCLWIPSPTLAHSLVSQLPGFPGSLPFHLETGYVNVDEEMDGNLFYYFIESENNPKQDPVILWLTGGPGCSSFCGLAFEIGPMAFDPPGYQEGLPTLFYNPLTWTKLCNIIFLDSPIGTGFSYSNRYDEYKLDDYKSTQDIHTFLRKWFADHPEFISNPFYIAGDSYSGMIVPVVAQKIANDNDNGVEHPFNLKGYLLGNPITDYKFDHEAKIPFVHGMGLISNELHEAIRTSCEGEYYTFPRNEQCTKNIELMDECLAGINPVNVLDPVCPFASPKPVRFNADRTLLEEQTMKELHLTKSDLSKECKTSGYLLAANWANNVTVRESLEIHEGTVKQWQRCDRSMPYTSNYQSVVEYHHDLTKRGYKALIYSGDHDMNAPHVGTQAWIKSLNLTIVDDWRPWMVDSQVAGFTRKYFNNLTFATVKGAGHTAPEYKQKECLAMFQRWINDIPL</sequence>
<dbReference type="RefSeq" id="XP_039140573.1">
    <property type="nucleotide sequence ID" value="XM_039284639.1"/>
</dbReference>
<evidence type="ECO:0000313" key="5">
    <source>
        <dbReference type="Proteomes" id="UP001515500"/>
    </source>
</evidence>
<accession>A0AB40CKR5</accession>
<dbReference type="PRINTS" id="PR00724">
    <property type="entry name" value="CRBOXYPTASEC"/>
</dbReference>
<dbReference type="Gene3D" id="3.40.50.1820">
    <property type="entry name" value="alpha/beta hydrolase"/>
    <property type="match status" value="1"/>
</dbReference>
<reference evidence="6" key="1">
    <citation type="submission" date="2025-08" db="UniProtKB">
        <authorList>
            <consortium name="RefSeq"/>
        </authorList>
    </citation>
    <scope>IDENTIFICATION</scope>
</reference>
<dbReference type="GO" id="GO:0006508">
    <property type="term" value="P:proteolysis"/>
    <property type="evidence" value="ECO:0007669"/>
    <property type="project" value="InterPro"/>
</dbReference>
<comment type="similarity">
    <text evidence="1">Belongs to the peptidase S10 family.</text>
</comment>
<dbReference type="InterPro" id="IPR001563">
    <property type="entry name" value="Peptidase_S10"/>
</dbReference>
<proteinExistence type="inferred from homology"/>
<name>A0AB40CKR5_DIOCR</name>
<dbReference type="Pfam" id="PF00450">
    <property type="entry name" value="Peptidase_S10"/>
    <property type="match status" value="1"/>
</dbReference>
<keyword evidence="5" id="KW-1185">Reference proteome</keyword>
<keyword evidence="2" id="KW-0732">Signal</keyword>
<dbReference type="GO" id="GO:0004185">
    <property type="term" value="F:serine-type carboxypeptidase activity"/>
    <property type="evidence" value="ECO:0007669"/>
    <property type="project" value="InterPro"/>
</dbReference>
<keyword evidence="3" id="KW-1015">Disulfide bond</keyword>
<gene>
    <name evidence="6" type="primary">LOC120277800</name>
</gene>
<dbReference type="Proteomes" id="UP001515500">
    <property type="component" value="Chromosome 2"/>
</dbReference>
<evidence type="ECO:0000256" key="1">
    <source>
        <dbReference type="ARBA" id="ARBA00009431"/>
    </source>
</evidence>
<evidence type="ECO:0000256" key="4">
    <source>
        <dbReference type="ARBA" id="ARBA00023180"/>
    </source>
</evidence>